<feature type="modified residue" description="N6-(pyridoxal phosphate)lysine" evidence="11">
    <location>
        <position position="183"/>
    </location>
</feature>
<dbReference type="AlphaFoldDB" id="A4A141"/>
<dbReference type="InterPro" id="IPR015421">
    <property type="entry name" value="PyrdxlP-dep_Trfase_major"/>
</dbReference>
<dbReference type="InterPro" id="IPR015422">
    <property type="entry name" value="PyrdxlP-dep_Trfase_small"/>
</dbReference>
<dbReference type="OrthoDB" id="9810913at2"/>
<evidence type="ECO:0000256" key="8">
    <source>
        <dbReference type="ARBA" id="ARBA00066317"/>
    </source>
</evidence>
<sequence length="377" mass="41512">MWKIPVASADVTGKEEEYVVEAIRSSWISSSGAFVDRFEKEFSELCDTKHALSCANGTVALHLAILGLGLRPGDEVIVPSMTYIATANAVRYCGAEPVFIDIDPNTWCMDPTQIEEAITPRTRGIIAVHLLGHPADMDAINEIASIHGLWVVEDAAEAHFALYKGKPVGSLGSAATFSFFGNKLFTCGEGGAVTVNSDQLSLRLKTLRGQGMDPRKRYYFPVIGYNYRLTNVACAMLCAQLERRSEIMSRRIEIFQRYNEGLAQIPGVRLQPIASWATHSPWMHAVLIDSTEYGRTRDEVISGLAAKGIDSRPFFVPIHTLPPYQNSPVVRDLLPHTDFLGSSGLMLPTYNALTNEDIDTVVHIISELSTARLRRAA</sequence>
<dbReference type="PANTHER" id="PTHR30244">
    <property type="entry name" value="TRANSAMINASE"/>
    <property type="match status" value="1"/>
</dbReference>
<evidence type="ECO:0000256" key="3">
    <source>
        <dbReference type="ARBA" id="ARBA00022576"/>
    </source>
</evidence>
<comment type="caution">
    <text evidence="13">The sequence shown here is derived from an EMBL/GenBank/DDBJ whole genome shotgun (WGS) entry which is preliminary data.</text>
</comment>
<evidence type="ECO:0000256" key="4">
    <source>
        <dbReference type="ARBA" id="ARBA00022679"/>
    </source>
</evidence>
<dbReference type="EMBL" id="AANZ01000032">
    <property type="protein sequence ID" value="EAQ77501.1"/>
    <property type="molecule type" value="Genomic_DNA"/>
</dbReference>
<dbReference type="Gene3D" id="3.90.1150.10">
    <property type="entry name" value="Aspartate Aminotransferase, domain 1"/>
    <property type="match status" value="1"/>
</dbReference>
<proteinExistence type="inferred from homology"/>
<dbReference type="HOGENOM" id="CLU_033332_2_4_0"/>
<dbReference type="InterPro" id="IPR015424">
    <property type="entry name" value="PyrdxlP-dep_Trfase"/>
</dbReference>
<dbReference type="EC" id="2.6.1.102" evidence="8"/>
<evidence type="ECO:0000256" key="10">
    <source>
        <dbReference type="PIRSR" id="PIRSR000390-1"/>
    </source>
</evidence>
<comment type="catalytic activity">
    <reaction evidence="7">
        <text>GDP-alpha-D-perosamine + 2-oxoglutarate = GDP-4-dehydro-alpha-D-rhamnose + L-glutamate</text>
        <dbReference type="Rhea" id="RHEA:36779"/>
        <dbReference type="ChEBI" id="CHEBI:16810"/>
        <dbReference type="ChEBI" id="CHEBI:29985"/>
        <dbReference type="ChEBI" id="CHEBI:57964"/>
        <dbReference type="ChEBI" id="CHEBI:73996"/>
        <dbReference type="EC" id="2.6.1.102"/>
    </reaction>
</comment>
<protein>
    <recommendedName>
        <fullName evidence="9">GDP-perosamine synthase</fullName>
        <ecNumber evidence="8">2.6.1.102</ecNumber>
    </recommendedName>
</protein>
<gene>
    <name evidence="13" type="ORF">DSM3645_06559</name>
</gene>
<dbReference type="FunFam" id="3.40.640.10:FF:000090">
    <property type="entry name" value="Pyridoxal phosphate-dependent aminotransferase"/>
    <property type="match status" value="1"/>
</dbReference>
<comment type="cofactor">
    <cofactor evidence="1">
        <name>pyridoxal 5'-phosphate</name>
        <dbReference type="ChEBI" id="CHEBI:597326"/>
    </cofactor>
</comment>
<dbReference type="STRING" id="314230.DSM3645_06559"/>
<dbReference type="SUPFAM" id="SSF53383">
    <property type="entry name" value="PLP-dependent transferases"/>
    <property type="match status" value="1"/>
</dbReference>
<accession>A4A141</accession>
<dbReference type="InterPro" id="IPR000653">
    <property type="entry name" value="DegT/StrS_aminotransferase"/>
</dbReference>
<dbReference type="RefSeq" id="WP_002654906.1">
    <property type="nucleotide sequence ID" value="NZ_CH672377.1"/>
</dbReference>
<evidence type="ECO:0000313" key="13">
    <source>
        <dbReference type="EMBL" id="EAQ77501.1"/>
    </source>
</evidence>
<evidence type="ECO:0000256" key="2">
    <source>
        <dbReference type="ARBA" id="ARBA00005125"/>
    </source>
</evidence>
<dbReference type="Pfam" id="PF01041">
    <property type="entry name" value="DegT_DnrJ_EryC1"/>
    <property type="match status" value="1"/>
</dbReference>
<evidence type="ECO:0000256" key="12">
    <source>
        <dbReference type="RuleBase" id="RU004508"/>
    </source>
</evidence>
<dbReference type="PANTHER" id="PTHR30244:SF34">
    <property type="entry name" value="DTDP-4-AMINO-4,6-DIDEOXYGALACTOSE TRANSAMINASE"/>
    <property type="match status" value="1"/>
</dbReference>
<dbReference type="GO" id="GO:0030170">
    <property type="term" value="F:pyridoxal phosphate binding"/>
    <property type="evidence" value="ECO:0007669"/>
    <property type="project" value="TreeGrafter"/>
</dbReference>
<reference evidence="13 14" key="1">
    <citation type="submission" date="2006-02" db="EMBL/GenBank/DDBJ databases">
        <authorList>
            <person name="Amann R."/>
            <person name="Ferriera S."/>
            <person name="Johnson J."/>
            <person name="Kravitz S."/>
            <person name="Halpern A."/>
            <person name="Remington K."/>
            <person name="Beeson K."/>
            <person name="Tran B."/>
            <person name="Rogers Y.-H."/>
            <person name="Friedman R."/>
            <person name="Venter J.C."/>
        </authorList>
    </citation>
    <scope>NUCLEOTIDE SEQUENCE [LARGE SCALE GENOMIC DNA]</scope>
    <source>
        <strain evidence="13 14">DSM 3645</strain>
    </source>
</reference>
<evidence type="ECO:0000313" key="14">
    <source>
        <dbReference type="Proteomes" id="UP000004358"/>
    </source>
</evidence>
<keyword evidence="4" id="KW-0808">Transferase</keyword>
<dbReference type="Proteomes" id="UP000004358">
    <property type="component" value="Unassembled WGS sequence"/>
</dbReference>
<evidence type="ECO:0000256" key="6">
    <source>
        <dbReference type="ARBA" id="ARBA00037999"/>
    </source>
</evidence>
<organism evidence="13 14">
    <name type="scientific">Blastopirellula marina DSM 3645</name>
    <dbReference type="NCBI Taxonomy" id="314230"/>
    <lineage>
        <taxon>Bacteria</taxon>
        <taxon>Pseudomonadati</taxon>
        <taxon>Planctomycetota</taxon>
        <taxon>Planctomycetia</taxon>
        <taxon>Pirellulales</taxon>
        <taxon>Pirellulaceae</taxon>
        <taxon>Blastopirellula</taxon>
    </lineage>
</organism>
<evidence type="ECO:0000256" key="7">
    <source>
        <dbReference type="ARBA" id="ARBA00051587"/>
    </source>
</evidence>
<name>A4A141_9BACT</name>
<dbReference type="eggNOG" id="COG0399">
    <property type="taxonomic scope" value="Bacteria"/>
</dbReference>
<evidence type="ECO:0000256" key="11">
    <source>
        <dbReference type="PIRSR" id="PIRSR000390-2"/>
    </source>
</evidence>
<evidence type="ECO:0000256" key="5">
    <source>
        <dbReference type="ARBA" id="ARBA00022898"/>
    </source>
</evidence>
<keyword evidence="5 11" id="KW-0663">Pyridoxal phosphate</keyword>
<dbReference type="Gene3D" id="3.40.640.10">
    <property type="entry name" value="Type I PLP-dependent aspartate aminotransferase-like (Major domain)"/>
    <property type="match status" value="1"/>
</dbReference>
<feature type="active site" description="Proton acceptor" evidence="10">
    <location>
        <position position="183"/>
    </location>
</feature>
<evidence type="ECO:0000256" key="1">
    <source>
        <dbReference type="ARBA" id="ARBA00001933"/>
    </source>
</evidence>
<dbReference type="PIRSF" id="PIRSF000390">
    <property type="entry name" value="PLP_StrS"/>
    <property type="match status" value="1"/>
</dbReference>
<dbReference type="GO" id="GO:0000271">
    <property type="term" value="P:polysaccharide biosynthetic process"/>
    <property type="evidence" value="ECO:0007669"/>
    <property type="project" value="TreeGrafter"/>
</dbReference>
<evidence type="ECO:0000256" key="9">
    <source>
        <dbReference type="ARBA" id="ARBA00074221"/>
    </source>
</evidence>
<comment type="similarity">
    <text evidence="6 12">Belongs to the DegT/DnrJ/EryC1 family.</text>
</comment>
<dbReference type="GO" id="GO:0102933">
    <property type="term" value="F:GDP-4-dehydro-6-deoxy-D-mannose-4-aminotransferase activity"/>
    <property type="evidence" value="ECO:0007669"/>
    <property type="project" value="UniProtKB-EC"/>
</dbReference>
<keyword evidence="3" id="KW-0032">Aminotransferase</keyword>
<comment type="pathway">
    <text evidence="2">Bacterial outer membrane biogenesis; LPS O-antigen biosynthesis.</text>
</comment>
<dbReference type="CDD" id="cd00616">
    <property type="entry name" value="AHBA_syn"/>
    <property type="match status" value="1"/>
</dbReference>